<evidence type="ECO:0000256" key="2">
    <source>
        <dbReference type="ARBA" id="ARBA00022448"/>
    </source>
</evidence>
<feature type="transmembrane region" description="Helical" evidence="8">
    <location>
        <begin position="224"/>
        <end position="253"/>
    </location>
</feature>
<evidence type="ECO:0000256" key="1">
    <source>
        <dbReference type="ARBA" id="ARBA00004429"/>
    </source>
</evidence>
<dbReference type="GO" id="GO:0022857">
    <property type="term" value="F:transmembrane transporter activity"/>
    <property type="evidence" value="ECO:0007669"/>
    <property type="project" value="TreeGrafter"/>
</dbReference>
<dbReference type="AlphaFoldDB" id="A0AAW9WNF7"/>
<feature type="transmembrane region" description="Helical" evidence="8">
    <location>
        <begin position="557"/>
        <end position="581"/>
    </location>
</feature>
<reference evidence="11 12" key="1">
    <citation type="submission" date="2019-09" db="EMBL/GenBank/DDBJ databases">
        <title>Draft genome sequencing of Hungatella hathewayi 123Y-2.</title>
        <authorList>
            <person name="Lv Q."/>
            <person name="Li S."/>
        </authorList>
    </citation>
    <scope>NUCLEOTIDE SEQUENCE [LARGE SCALE GENOMIC DNA]</scope>
    <source>
        <strain evidence="11 12">123Y-2</strain>
    </source>
</reference>
<evidence type="ECO:0000313" key="11">
    <source>
        <dbReference type="EMBL" id="MUB66739.1"/>
    </source>
</evidence>
<evidence type="ECO:0000256" key="3">
    <source>
        <dbReference type="ARBA" id="ARBA00022475"/>
    </source>
</evidence>
<dbReference type="Pfam" id="PF04290">
    <property type="entry name" value="DctQ"/>
    <property type="match status" value="1"/>
</dbReference>
<dbReference type="PANTHER" id="PTHR33362:SF5">
    <property type="entry name" value="C4-DICARBOXYLATE TRAP TRANSPORTER LARGE PERMEASE PROTEIN DCTM"/>
    <property type="match status" value="1"/>
</dbReference>
<evidence type="ECO:0000259" key="10">
    <source>
        <dbReference type="Pfam" id="PF06808"/>
    </source>
</evidence>
<feature type="transmembrane region" description="Helical" evidence="8">
    <location>
        <begin position="522"/>
        <end position="550"/>
    </location>
</feature>
<evidence type="ECO:0000313" key="12">
    <source>
        <dbReference type="Proteomes" id="UP000434223"/>
    </source>
</evidence>
<feature type="transmembrane region" description="Helical" evidence="8">
    <location>
        <begin position="79"/>
        <end position="96"/>
    </location>
</feature>
<dbReference type="Pfam" id="PF06808">
    <property type="entry name" value="DctM"/>
    <property type="match status" value="1"/>
</dbReference>
<feature type="domain" description="Tripartite ATP-independent periplasmic transporters DctQ component" evidence="9">
    <location>
        <begin position="56"/>
        <end position="186"/>
    </location>
</feature>
<comment type="caution">
    <text evidence="11">The sequence shown here is derived from an EMBL/GenBank/DDBJ whole genome shotgun (WGS) entry which is preliminary data.</text>
</comment>
<dbReference type="InterPro" id="IPR004681">
    <property type="entry name" value="TRAP_DctM"/>
</dbReference>
<evidence type="ECO:0000259" key="9">
    <source>
        <dbReference type="Pfam" id="PF04290"/>
    </source>
</evidence>
<protein>
    <submittedName>
        <fullName evidence="11">TRAP transporter large permease subunit</fullName>
    </submittedName>
</protein>
<keyword evidence="7 8" id="KW-0472">Membrane</keyword>
<feature type="transmembrane region" description="Helical" evidence="8">
    <location>
        <begin position="122"/>
        <end position="142"/>
    </location>
</feature>
<comment type="subcellular location">
    <subcellularLocation>
        <location evidence="1">Cell inner membrane</location>
        <topology evidence="1">Multi-pass membrane protein</topology>
    </subcellularLocation>
</comment>
<feature type="transmembrane region" description="Helical" evidence="8">
    <location>
        <begin position="462"/>
        <end position="478"/>
    </location>
</feature>
<name>A0AAW9WNF7_9FIRM</name>
<feature type="domain" description="TRAP C4-dicarboxylate transport system permease DctM subunit" evidence="10">
    <location>
        <begin position="228"/>
        <end position="638"/>
    </location>
</feature>
<dbReference type="InterPro" id="IPR055348">
    <property type="entry name" value="DctQ"/>
</dbReference>
<dbReference type="InterPro" id="IPR010656">
    <property type="entry name" value="DctM"/>
</dbReference>
<accession>A0AAW9WNF7</accession>
<dbReference type="EMBL" id="WNME01000032">
    <property type="protein sequence ID" value="MUB66739.1"/>
    <property type="molecule type" value="Genomic_DNA"/>
</dbReference>
<feature type="transmembrane region" description="Helical" evidence="8">
    <location>
        <begin position="359"/>
        <end position="379"/>
    </location>
</feature>
<feature type="transmembrane region" description="Helical" evidence="8">
    <location>
        <begin position="438"/>
        <end position="456"/>
    </location>
</feature>
<dbReference type="NCBIfam" id="TIGR00786">
    <property type="entry name" value="dctM"/>
    <property type="match status" value="1"/>
</dbReference>
<dbReference type="Proteomes" id="UP000434223">
    <property type="component" value="Unassembled WGS sequence"/>
</dbReference>
<proteinExistence type="predicted"/>
<feature type="transmembrane region" description="Helical" evidence="8">
    <location>
        <begin position="618"/>
        <end position="642"/>
    </location>
</feature>
<keyword evidence="6 8" id="KW-1133">Transmembrane helix</keyword>
<keyword evidence="3" id="KW-1003">Cell membrane</keyword>
<keyword evidence="4" id="KW-0997">Cell inner membrane</keyword>
<keyword evidence="5 8" id="KW-0812">Transmembrane</keyword>
<feature type="transmembrane region" description="Helical" evidence="8">
    <location>
        <begin position="47"/>
        <end position="67"/>
    </location>
</feature>
<feature type="transmembrane region" description="Helical" evidence="8">
    <location>
        <begin position="162"/>
        <end position="181"/>
    </location>
</feature>
<sequence>MRLRPKWTKLQSNCLTMYWREYMENVKEKTRVISAVLKGIGWLEDNISALFLGSAILLLFYEVLARYFFNTAVYVSTEWTPVLVTWTMLLGNAILIRERGHISITLFEDSLKKPENREWLKLYISVITFAFCIIFLNSSVHFVSGAYKSGVLSESLLHTPMWIIFSMMVIAGILMLINSLVKVVQDGKTVFTNPSFARTPMPLILLAVTAVIVAFVVLSKSPLVIMAVMMGVFMLMGVPISFALGMATIIAIARFDIIATSSLASKMFYSINKYSLLAIPFFVVSGNIMAKSSIGKYLLEWASSLLRSIQGGLAMAIVGAAIIFAAVSGASAAAAAALGVMGLPLLVEKGYPKTFGAGLIAAGGTLAIIIPPSSIMILYACTAEVSTTDMFKAGIVPGLLIAVVLVVYIYVYCKKNGYGKEDVGKFSMKEVAHTSKKAVWALIMPVAILGAIYSGICTATEAAAVSVIYAAIVCLFIYKDVKLKEFKTIFYDSVRTSAFILAITMTATLFGFLITMEKLPQMILGIVLGARINSAGLLIALNCVLFLLGFFMSPGAIILIVVPMILPVTSALGISPIHLGIMLTVNLELALLTPPVGTNLYVLSKISALPVSEVIKGLMPFIIIMFIALMFLTFVPALSLCLL</sequence>
<organism evidence="11 12">
    <name type="scientific">Hungatella hathewayi</name>
    <dbReference type="NCBI Taxonomy" id="154046"/>
    <lineage>
        <taxon>Bacteria</taxon>
        <taxon>Bacillati</taxon>
        <taxon>Bacillota</taxon>
        <taxon>Clostridia</taxon>
        <taxon>Lachnospirales</taxon>
        <taxon>Lachnospiraceae</taxon>
        <taxon>Hungatella</taxon>
    </lineage>
</organism>
<feature type="transmembrane region" description="Helical" evidence="8">
    <location>
        <begin position="391"/>
        <end position="411"/>
    </location>
</feature>
<feature type="transmembrane region" description="Helical" evidence="8">
    <location>
        <begin position="498"/>
        <end position="516"/>
    </location>
</feature>
<feature type="transmembrane region" description="Helical" evidence="8">
    <location>
        <begin position="274"/>
        <end position="294"/>
    </location>
</feature>
<evidence type="ECO:0000256" key="8">
    <source>
        <dbReference type="SAM" id="Phobius"/>
    </source>
</evidence>
<feature type="transmembrane region" description="Helical" evidence="8">
    <location>
        <begin position="201"/>
        <end position="218"/>
    </location>
</feature>
<dbReference type="GO" id="GO:0005886">
    <property type="term" value="C:plasma membrane"/>
    <property type="evidence" value="ECO:0007669"/>
    <property type="project" value="UniProtKB-SubCell"/>
</dbReference>
<keyword evidence="2" id="KW-0813">Transport</keyword>
<evidence type="ECO:0000256" key="5">
    <source>
        <dbReference type="ARBA" id="ARBA00022692"/>
    </source>
</evidence>
<dbReference type="PANTHER" id="PTHR33362">
    <property type="entry name" value="SIALIC ACID TRAP TRANSPORTER PERMEASE PROTEIN SIAT-RELATED"/>
    <property type="match status" value="1"/>
</dbReference>
<evidence type="ECO:0000256" key="4">
    <source>
        <dbReference type="ARBA" id="ARBA00022519"/>
    </source>
</evidence>
<gene>
    <name evidence="11" type="ORF">GNE07_27375</name>
</gene>
<evidence type="ECO:0000256" key="7">
    <source>
        <dbReference type="ARBA" id="ARBA00023136"/>
    </source>
</evidence>
<evidence type="ECO:0000256" key="6">
    <source>
        <dbReference type="ARBA" id="ARBA00022989"/>
    </source>
</evidence>
<feature type="transmembrane region" description="Helical" evidence="8">
    <location>
        <begin position="314"/>
        <end position="347"/>
    </location>
</feature>